<dbReference type="FunFam" id="3.40.50.300:FF:000517">
    <property type="entry name" value="Cytoplasmic dynein heavy chain 1"/>
    <property type="match status" value="1"/>
</dbReference>
<dbReference type="Ensembl" id="ENSORLT00020026466.1">
    <property type="protein sequence ID" value="ENSORLP00020017814.1"/>
    <property type="gene ID" value="ENSORLG00020018809.1"/>
</dbReference>
<sequence length="284" mass="32140">LRALKSVLISAGNVKRERIQRIKREKLKRGEDVDENDILVAEDIPLLFSLLSDVFPGVQEELKKVCAEMYLTYGDGDDVGSMWVEKITQINHGLMMVGPSGSGKTMAWRVLLKALERLEGLEGVAHIIDPKAISKDHLYGTLDPNTREWTDGLIIDNVRGELQKRQWIIFDGDVDPEWVENLNSVLDDNKLLTLPNGERLSLPPNDLKYATLATVSRCGMVWFSEDVLSTDMIFNNFLARIRSIPLDEGEDEAHRKRTGTEDEEETASPMLQVVEVQRELAKRL</sequence>
<reference evidence="3" key="4">
    <citation type="submission" date="2025-09" db="UniProtKB">
        <authorList>
            <consortium name="Ensembl"/>
        </authorList>
    </citation>
    <scope>IDENTIFICATION</scope>
    <source>
        <strain evidence="3">HNI</strain>
    </source>
</reference>
<evidence type="ECO:0000313" key="4">
    <source>
        <dbReference type="Proteomes" id="UP000265180"/>
    </source>
</evidence>
<evidence type="ECO:0000313" key="3">
    <source>
        <dbReference type="Ensembl" id="ENSORLP00020017814.1"/>
    </source>
</evidence>
<dbReference type="GO" id="GO:0030286">
    <property type="term" value="C:dynein complex"/>
    <property type="evidence" value="ECO:0007669"/>
    <property type="project" value="InterPro"/>
</dbReference>
<dbReference type="PANTHER" id="PTHR46532:SF13">
    <property type="entry name" value="CYTOPLASMIC DYNEIN 1 HEAVY CHAIN 1"/>
    <property type="match status" value="1"/>
</dbReference>
<feature type="domain" description="ATPase dynein-related AAA" evidence="2">
    <location>
        <begin position="94"/>
        <end position="207"/>
    </location>
</feature>
<dbReference type="AlphaFoldDB" id="A0A3P9LAV4"/>
<dbReference type="GO" id="GO:0051959">
    <property type="term" value="F:dynein light intermediate chain binding"/>
    <property type="evidence" value="ECO:0007669"/>
    <property type="project" value="InterPro"/>
</dbReference>
<dbReference type="Gene3D" id="1.10.8.710">
    <property type="match status" value="1"/>
</dbReference>
<dbReference type="InterPro" id="IPR026983">
    <property type="entry name" value="DHC"/>
</dbReference>
<evidence type="ECO:0000259" key="2">
    <source>
        <dbReference type="Pfam" id="PF07728"/>
    </source>
</evidence>
<dbReference type="PANTHER" id="PTHR46532">
    <property type="entry name" value="MALE FERTILITY FACTOR KL5"/>
    <property type="match status" value="1"/>
</dbReference>
<dbReference type="Proteomes" id="UP000265180">
    <property type="component" value="Chromosome 22"/>
</dbReference>
<reference key="1">
    <citation type="journal article" date="2007" name="Nature">
        <title>The medaka draft genome and insights into vertebrate genome evolution.</title>
        <authorList>
            <person name="Kasahara M."/>
            <person name="Naruse K."/>
            <person name="Sasaki S."/>
            <person name="Nakatani Y."/>
            <person name="Qu W."/>
            <person name="Ahsan B."/>
            <person name="Yamada T."/>
            <person name="Nagayasu Y."/>
            <person name="Doi K."/>
            <person name="Kasai Y."/>
            <person name="Jindo T."/>
            <person name="Kobayashi D."/>
            <person name="Shimada A."/>
            <person name="Toyoda A."/>
            <person name="Kuroki Y."/>
            <person name="Fujiyama A."/>
            <person name="Sasaki T."/>
            <person name="Shimizu A."/>
            <person name="Asakawa S."/>
            <person name="Shimizu N."/>
            <person name="Hashimoto S."/>
            <person name="Yang J."/>
            <person name="Lee Y."/>
            <person name="Matsushima K."/>
            <person name="Sugano S."/>
            <person name="Sakaizumi M."/>
            <person name="Narita T."/>
            <person name="Ohishi K."/>
            <person name="Haga S."/>
            <person name="Ohta F."/>
            <person name="Nomoto H."/>
            <person name="Nogata K."/>
            <person name="Morishita T."/>
            <person name="Endo T."/>
            <person name="Shin-I T."/>
            <person name="Takeda H."/>
            <person name="Morishita S."/>
            <person name="Kohara Y."/>
        </authorList>
    </citation>
    <scope>NUCLEOTIDE SEQUENCE [LARGE SCALE GENOMIC DNA]</scope>
    <source>
        <strain>Hd-rR</strain>
    </source>
</reference>
<organism evidence="3 4">
    <name type="scientific">Oryzias latipes</name>
    <name type="common">Japanese rice fish</name>
    <name type="synonym">Japanese killifish</name>
    <dbReference type="NCBI Taxonomy" id="8090"/>
    <lineage>
        <taxon>Eukaryota</taxon>
        <taxon>Metazoa</taxon>
        <taxon>Chordata</taxon>
        <taxon>Craniata</taxon>
        <taxon>Vertebrata</taxon>
        <taxon>Euteleostomi</taxon>
        <taxon>Actinopterygii</taxon>
        <taxon>Neopterygii</taxon>
        <taxon>Teleostei</taxon>
        <taxon>Neoteleostei</taxon>
        <taxon>Acanthomorphata</taxon>
        <taxon>Ovalentaria</taxon>
        <taxon>Atherinomorphae</taxon>
        <taxon>Beloniformes</taxon>
        <taxon>Adrianichthyidae</taxon>
        <taxon>Oryziinae</taxon>
        <taxon>Oryzias</taxon>
    </lineage>
</organism>
<dbReference type="SUPFAM" id="SSF52540">
    <property type="entry name" value="P-loop containing nucleoside triphosphate hydrolases"/>
    <property type="match status" value="1"/>
</dbReference>
<dbReference type="GO" id="GO:0016887">
    <property type="term" value="F:ATP hydrolysis activity"/>
    <property type="evidence" value="ECO:0007669"/>
    <property type="project" value="InterPro"/>
</dbReference>
<evidence type="ECO:0000256" key="1">
    <source>
        <dbReference type="SAM" id="MobiDB-lite"/>
    </source>
</evidence>
<reference evidence="3 4" key="2">
    <citation type="submission" date="2017-04" db="EMBL/GenBank/DDBJ databases">
        <title>CpG methylation of centromeres and impact of large insertions on vertebrate speciation.</title>
        <authorList>
            <person name="Ichikawa K."/>
            <person name="Yoshimura J."/>
            <person name="Morishita S."/>
        </authorList>
    </citation>
    <scope>NUCLEOTIDE SEQUENCE</scope>
    <source>
        <strain evidence="3 4">HNI</strain>
    </source>
</reference>
<dbReference type="InterPro" id="IPR027417">
    <property type="entry name" value="P-loop_NTPase"/>
</dbReference>
<proteinExistence type="predicted"/>
<dbReference type="InterPro" id="IPR043157">
    <property type="entry name" value="Dynein_AAA1S"/>
</dbReference>
<dbReference type="Gene3D" id="3.40.50.300">
    <property type="entry name" value="P-loop containing nucleotide triphosphate hydrolases"/>
    <property type="match status" value="1"/>
</dbReference>
<dbReference type="InterPro" id="IPR011704">
    <property type="entry name" value="ATPase_dyneun-rel_AAA"/>
</dbReference>
<feature type="region of interest" description="Disordered" evidence="1">
    <location>
        <begin position="249"/>
        <end position="269"/>
    </location>
</feature>
<dbReference type="Pfam" id="PF07728">
    <property type="entry name" value="AAA_5"/>
    <property type="match status" value="1"/>
</dbReference>
<dbReference type="GO" id="GO:0005524">
    <property type="term" value="F:ATP binding"/>
    <property type="evidence" value="ECO:0007669"/>
    <property type="project" value="InterPro"/>
</dbReference>
<dbReference type="GO" id="GO:0045505">
    <property type="term" value="F:dynein intermediate chain binding"/>
    <property type="evidence" value="ECO:0007669"/>
    <property type="project" value="InterPro"/>
</dbReference>
<dbReference type="GO" id="GO:0007018">
    <property type="term" value="P:microtubule-based movement"/>
    <property type="evidence" value="ECO:0007669"/>
    <property type="project" value="InterPro"/>
</dbReference>
<name>A0A3P9LAV4_ORYLA</name>
<protein>
    <recommendedName>
        <fullName evidence="2">ATPase dynein-related AAA domain-containing protein</fullName>
    </recommendedName>
</protein>
<reference evidence="3" key="3">
    <citation type="submission" date="2025-08" db="UniProtKB">
        <authorList>
            <consortium name="Ensembl"/>
        </authorList>
    </citation>
    <scope>IDENTIFICATION</scope>
    <source>
        <strain evidence="3">HNI</strain>
    </source>
</reference>
<accession>A0A3P9LAV4</accession>